<dbReference type="PIRSF" id="PIRSF005956">
    <property type="entry name" value="BtpA"/>
    <property type="match status" value="1"/>
</dbReference>
<dbReference type="RefSeq" id="WP_188851679.1">
    <property type="nucleotide sequence ID" value="NZ_BMJJ01000006.1"/>
</dbReference>
<sequence length="280" mass="29216">MVVEQTKAVAQTKSAEQTGLAVAQPLVGVVHLRPLPGAPRFDGDTGRLVAQAVSDAEALAEGGVDAVMIENFGDTPFFSTVVPRETIAWMTRVGMEIRARIALPLGVCVLRNDGRAALAIAHAIGASFIRVCILGSPRVTDQGLIEGDACNLLRDRARLGAEVRIWADVNIKDSYALAPSYSLDRDAADLVARSHADALIVTGAATGLSIQDSHLTLLHGKVGVPVLVGSGVTERSVGGLVGQCDGFIVGTALKDGSEPDARISAEKTRALRNARDAVLA</sequence>
<dbReference type="PANTHER" id="PTHR21381">
    <property type="entry name" value="ZGC:162297"/>
    <property type="match status" value="1"/>
</dbReference>
<organism evidence="2 3">
    <name type="scientific">Aureimonas glaciei</name>
    <dbReference type="NCBI Taxonomy" id="1776957"/>
    <lineage>
        <taxon>Bacteria</taxon>
        <taxon>Pseudomonadati</taxon>
        <taxon>Pseudomonadota</taxon>
        <taxon>Alphaproteobacteria</taxon>
        <taxon>Hyphomicrobiales</taxon>
        <taxon>Aurantimonadaceae</taxon>
        <taxon>Aureimonas</taxon>
    </lineage>
</organism>
<keyword evidence="2" id="KW-0413">Isomerase</keyword>
<evidence type="ECO:0000313" key="2">
    <source>
        <dbReference type="EMBL" id="GGD23558.1"/>
    </source>
</evidence>
<gene>
    <name evidence="2" type="ORF">GCM10011335_28100</name>
</gene>
<dbReference type="Proteomes" id="UP000613160">
    <property type="component" value="Unassembled WGS sequence"/>
</dbReference>
<evidence type="ECO:0000256" key="1">
    <source>
        <dbReference type="ARBA" id="ARBA00006007"/>
    </source>
</evidence>
<proteinExistence type="inferred from homology"/>
<comment type="caution">
    <text evidence="2">The sequence shown here is derived from an EMBL/GenBank/DDBJ whole genome shotgun (WGS) entry which is preliminary data.</text>
</comment>
<dbReference type="GO" id="GO:0016853">
    <property type="term" value="F:isomerase activity"/>
    <property type="evidence" value="ECO:0007669"/>
    <property type="project" value="UniProtKB-KW"/>
</dbReference>
<dbReference type="NCBIfam" id="TIGR00259">
    <property type="entry name" value="thylakoid_BtpA"/>
    <property type="match status" value="1"/>
</dbReference>
<comment type="similarity">
    <text evidence="1">Belongs to the BtpA family.</text>
</comment>
<keyword evidence="3" id="KW-1185">Reference proteome</keyword>
<dbReference type="PANTHER" id="PTHR21381:SF3">
    <property type="entry name" value="SGC REGION PROTEIN SGCQ-RELATED"/>
    <property type="match status" value="1"/>
</dbReference>
<dbReference type="InterPro" id="IPR011060">
    <property type="entry name" value="RibuloseP-bd_barrel"/>
</dbReference>
<dbReference type="Pfam" id="PF03437">
    <property type="entry name" value="BtpA"/>
    <property type="match status" value="1"/>
</dbReference>
<name>A0A916XZR6_9HYPH</name>
<protein>
    <submittedName>
        <fullName evidence="2">Phosphorybosylanthranilate isomerase</fullName>
    </submittedName>
</protein>
<evidence type="ECO:0000313" key="3">
    <source>
        <dbReference type="Proteomes" id="UP000613160"/>
    </source>
</evidence>
<reference evidence="2" key="1">
    <citation type="journal article" date="2014" name="Int. J. Syst. Evol. Microbiol.">
        <title>Complete genome sequence of Corynebacterium casei LMG S-19264T (=DSM 44701T), isolated from a smear-ripened cheese.</title>
        <authorList>
            <consortium name="US DOE Joint Genome Institute (JGI-PGF)"/>
            <person name="Walter F."/>
            <person name="Albersmeier A."/>
            <person name="Kalinowski J."/>
            <person name="Ruckert C."/>
        </authorList>
    </citation>
    <scope>NUCLEOTIDE SEQUENCE</scope>
    <source>
        <strain evidence="2">CGMCC 1.15493</strain>
    </source>
</reference>
<dbReference type="AlphaFoldDB" id="A0A916XZR6"/>
<dbReference type="SUPFAM" id="SSF51366">
    <property type="entry name" value="Ribulose-phoshate binding barrel"/>
    <property type="match status" value="1"/>
</dbReference>
<accession>A0A916XZR6</accession>
<reference evidence="2" key="2">
    <citation type="submission" date="2020-09" db="EMBL/GenBank/DDBJ databases">
        <authorList>
            <person name="Sun Q."/>
            <person name="Zhou Y."/>
        </authorList>
    </citation>
    <scope>NUCLEOTIDE SEQUENCE</scope>
    <source>
        <strain evidence="2">CGMCC 1.15493</strain>
    </source>
</reference>
<dbReference type="EMBL" id="BMJJ01000006">
    <property type="protein sequence ID" value="GGD23558.1"/>
    <property type="molecule type" value="Genomic_DNA"/>
</dbReference>
<dbReference type="InterPro" id="IPR005137">
    <property type="entry name" value="BtpA"/>
</dbReference>